<dbReference type="UniPathway" id="UPA00219"/>
<proteinExistence type="inferred from homology"/>
<accession>A0A6N7VPH4</accession>
<comment type="caution">
    <text evidence="11">The sequence shown here is derived from an EMBL/GenBank/DDBJ whole genome shotgun (WGS) entry which is preliminary data.</text>
</comment>
<dbReference type="Proteomes" id="UP000470875">
    <property type="component" value="Unassembled WGS sequence"/>
</dbReference>
<keyword evidence="7 8" id="KW-0573">Peptidoglycan synthesis</keyword>
<evidence type="ECO:0000256" key="6">
    <source>
        <dbReference type="ARBA" id="ARBA00022840"/>
    </source>
</evidence>
<gene>
    <name evidence="7 11" type="primary">murD</name>
    <name evidence="11" type="ORF">FYJ24_02320</name>
</gene>
<evidence type="ECO:0000313" key="12">
    <source>
        <dbReference type="Proteomes" id="UP000470875"/>
    </source>
</evidence>
<dbReference type="Gene3D" id="3.90.190.20">
    <property type="entry name" value="Mur ligase, C-terminal domain"/>
    <property type="match status" value="1"/>
</dbReference>
<dbReference type="GO" id="GO:0005737">
    <property type="term" value="C:cytoplasm"/>
    <property type="evidence" value="ECO:0007669"/>
    <property type="project" value="UniProtKB-SubCell"/>
</dbReference>
<dbReference type="EC" id="6.3.2.9" evidence="7 8"/>
<comment type="function">
    <text evidence="7 8">Cell wall formation. Catalyzes the addition of glutamate to the nucleotide precursor UDP-N-acetylmuramoyl-L-alanine (UMA).</text>
</comment>
<keyword evidence="7 8" id="KW-0132">Cell division</keyword>
<comment type="pathway">
    <text evidence="2 7 8">Cell wall biogenesis; peptidoglycan biosynthesis.</text>
</comment>
<feature type="domain" description="Mur ligase C-terminal" evidence="9">
    <location>
        <begin position="292"/>
        <end position="415"/>
    </location>
</feature>
<evidence type="ECO:0000259" key="9">
    <source>
        <dbReference type="Pfam" id="PF02875"/>
    </source>
</evidence>
<protein>
    <recommendedName>
        <fullName evidence="7 8">UDP-N-acetylmuramoylalanine--D-glutamate ligase</fullName>
        <ecNumber evidence="7 8">6.3.2.9</ecNumber>
    </recommendedName>
    <alternativeName>
        <fullName evidence="7">D-glutamic acid-adding enzyme</fullName>
    </alternativeName>
    <alternativeName>
        <fullName evidence="7">UDP-N-acetylmuramoyl-L-alanyl-D-glutamate synthetase</fullName>
    </alternativeName>
</protein>
<dbReference type="SUPFAM" id="SSF53623">
    <property type="entry name" value="MurD-like peptide ligases, catalytic domain"/>
    <property type="match status" value="1"/>
</dbReference>
<evidence type="ECO:0000256" key="7">
    <source>
        <dbReference type="HAMAP-Rule" id="MF_00639"/>
    </source>
</evidence>
<dbReference type="GO" id="GO:0008764">
    <property type="term" value="F:UDP-N-acetylmuramoylalanine-D-glutamate ligase activity"/>
    <property type="evidence" value="ECO:0007669"/>
    <property type="project" value="UniProtKB-UniRule"/>
</dbReference>
<dbReference type="Gene3D" id="3.40.1190.10">
    <property type="entry name" value="Mur-like, catalytic domain"/>
    <property type="match status" value="1"/>
</dbReference>
<keyword evidence="7 8" id="KW-0131">Cell cycle</keyword>
<organism evidence="11 12">
    <name type="scientific">Scrofimicrobium canadense</name>
    <dbReference type="NCBI Taxonomy" id="2652290"/>
    <lineage>
        <taxon>Bacteria</taxon>
        <taxon>Bacillati</taxon>
        <taxon>Actinomycetota</taxon>
        <taxon>Actinomycetes</taxon>
        <taxon>Actinomycetales</taxon>
        <taxon>Actinomycetaceae</taxon>
        <taxon>Scrofimicrobium</taxon>
    </lineage>
</organism>
<dbReference type="Pfam" id="PF02875">
    <property type="entry name" value="Mur_ligase_C"/>
    <property type="match status" value="1"/>
</dbReference>
<name>A0A6N7VPH4_9ACTO</name>
<dbReference type="GO" id="GO:0005524">
    <property type="term" value="F:ATP binding"/>
    <property type="evidence" value="ECO:0007669"/>
    <property type="project" value="UniProtKB-UniRule"/>
</dbReference>
<dbReference type="InterPro" id="IPR013221">
    <property type="entry name" value="Mur_ligase_cen"/>
</dbReference>
<dbReference type="GO" id="GO:0008360">
    <property type="term" value="P:regulation of cell shape"/>
    <property type="evidence" value="ECO:0007669"/>
    <property type="project" value="UniProtKB-KW"/>
</dbReference>
<dbReference type="NCBIfam" id="TIGR01087">
    <property type="entry name" value="murD"/>
    <property type="match status" value="1"/>
</dbReference>
<keyword evidence="4 7" id="KW-0436">Ligase</keyword>
<dbReference type="EMBL" id="VULO01000002">
    <property type="protein sequence ID" value="MSS83617.1"/>
    <property type="molecule type" value="Genomic_DNA"/>
</dbReference>
<dbReference type="GO" id="GO:0071555">
    <property type="term" value="P:cell wall organization"/>
    <property type="evidence" value="ECO:0007669"/>
    <property type="project" value="UniProtKB-KW"/>
</dbReference>
<keyword evidence="12" id="KW-1185">Reference proteome</keyword>
<reference evidence="11 12" key="1">
    <citation type="submission" date="2019-08" db="EMBL/GenBank/DDBJ databases">
        <title>In-depth cultivation of the pig gut microbiome towards novel bacterial diversity and tailored functional studies.</title>
        <authorList>
            <person name="Wylensek D."/>
            <person name="Hitch T.C.A."/>
            <person name="Clavel T."/>
        </authorList>
    </citation>
    <scope>NUCLEOTIDE SEQUENCE [LARGE SCALE GENOMIC DNA]</scope>
    <source>
        <strain evidence="11 12">WB03_NA08</strain>
    </source>
</reference>
<comment type="similarity">
    <text evidence="7">Belongs to the MurCDEF family.</text>
</comment>
<evidence type="ECO:0000256" key="1">
    <source>
        <dbReference type="ARBA" id="ARBA00004496"/>
    </source>
</evidence>
<evidence type="ECO:0000256" key="8">
    <source>
        <dbReference type="RuleBase" id="RU003664"/>
    </source>
</evidence>
<dbReference type="PANTHER" id="PTHR43692">
    <property type="entry name" value="UDP-N-ACETYLMURAMOYLALANINE--D-GLUTAMATE LIGASE"/>
    <property type="match status" value="1"/>
</dbReference>
<dbReference type="AlphaFoldDB" id="A0A6N7VPH4"/>
<dbReference type="HAMAP" id="MF_00639">
    <property type="entry name" value="MurD"/>
    <property type="match status" value="1"/>
</dbReference>
<dbReference type="GO" id="GO:0009252">
    <property type="term" value="P:peptidoglycan biosynthetic process"/>
    <property type="evidence" value="ECO:0007669"/>
    <property type="project" value="UniProtKB-UniRule"/>
</dbReference>
<feature type="domain" description="Mur ligase central" evidence="10">
    <location>
        <begin position="116"/>
        <end position="243"/>
    </location>
</feature>
<evidence type="ECO:0000313" key="11">
    <source>
        <dbReference type="EMBL" id="MSS83617.1"/>
    </source>
</evidence>
<evidence type="ECO:0000256" key="5">
    <source>
        <dbReference type="ARBA" id="ARBA00022741"/>
    </source>
</evidence>
<sequence>MGGYSYVNERIAIIGLGASGKSAVEALGNDADIRGFSTTPVEQSDFPVFYSPDPAMVAQEIIQWNPQYCVISPGIPMTSALAQELKRRRVPVISEVELAWRLQEKSKRAGRPWYCVTGTNGKTTTVGLLGAIFRAAGIRVSEVGNIGLPISSQIAGDSEAFVVELSSFQLETTYTMEPAAAICLNADADHLDWHGDVESYREAKARIYDRVRGKSFYFASDPVVARMVQGRPRVVALTTDSNEWDWVPFYAERGHPSALLADIVAAVAIARDAGIDENAISAGLSEYSPATHRQALVGQWGGVRYVDDSKATNAHAAAAALKALPPGTGVWIAGGDAKGQDFGPLVHSVRSQLRAVVAIGLDPSPIRRAVEEFAPDTPIVEVVGNSDADLWMLQVVRAAANFARPGDTVLLSPACASWDQFSSYSQRGKVFEQAVRRFQEES</sequence>
<evidence type="ECO:0000256" key="4">
    <source>
        <dbReference type="ARBA" id="ARBA00022598"/>
    </source>
</evidence>
<dbReference type="InterPro" id="IPR036615">
    <property type="entry name" value="Mur_ligase_C_dom_sf"/>
</dbReference>
<dbReference type="InterPro" id="IPR036565">
    <property type="entry name" value="Mur-like_cat_sf"/>
</dbReference>
<evidence type="ECO:0000256" key="2">
    <source>
        <dbReference type="ARBA" id="ARBA00004752"/>
    </source>
</evidence>
<dbReference type="InterPro" id="IPR004101">
    <property type="entry name" value="Mur_ligase_C"/>
</dbReference>
<comment type="catalytic activity">
    <reaction evidence="7 8">
        <text>UDP-N-acetyl-alpha-D-muramoyl-L-alanine + D-glutamate + ATP = UDP-N-acetyl-alpha-D-muramoyl-L-alanyl-D-glutamate + ADP + phosphate + H(+)</text>
        <dbReference type="Rhea" id="RHEA:16429"/>
        <dbReference type="ChEBI" id="CHEBI:15378"/>
        <dbReference type="ChEBI" id="CHEBI:29986"/>
        <dbReference type="ChEBI" id="CHEBI:30616"/>
        <dbReference type="ChEBI" id="CHEBI:43474"/>
        <dbReference type="ChEBI" id="CHEBI:83898"/>
        <dbReference type="ChEBI" id="CHEBI:83900"/>
        <dbReference type="ChEBI" id="CHEBI:456216"/>
        <dbReference type="EC" id="6.3.2.9"/>
    </reaction>
</comment>
<keyword evidence="6 7" id="KW-0067">ATP-binding</keyword>
<dbReference type="SUPFAM" id="SSF51984">
    <property type="entry name" value="MurCD N-terminal domain"/>
    <property type="match status" value="1"/>
</dbReference>
<keyword evidence="7 8" id="KW-0133">Cell shape</keyword>
<evidence type="ECO:0000259" key="10">
    <source>
        <dbReference type="Pfam" id="PF08245"/>
    </source>
</evidence>
<evidence type="ECO:0000256" key="3">
    <source>
        <dbReference type="ARBA" id="ARBA00022490"/>
    </source>
</evidence>
<dbReference type="Pfam" id="PF08245">
    <property type="entry name" value="Mur_ligase_M"/>
    <property type="match status" value="1"/>
</dbReference>
<keyword evidence="5 7" id="KW-0547">Nucleotide-binding</keyword>
<dbReference type="GO" id="GO:0051301">
    <property type="term" value="P:cell division"/>
    <property type="evidence" value="ECO:0007669"/>
    <property type="project" value="UniProtKB-KW"/>
</dbReference>
<comment type="subcellular location">
    <subcellularLocation>
        <location evidence="1 7 8">Cytoplasm</location>
    </subcellularLocation>
</comment>
<dbReference type="SUPFAM" id="SSF53244">
    <property type="entry name" value="MurD-like peptide ligases, peptide-binding domain"/>
    <property type="match status" value="1"/>
</dbReference>
<dbReference type="InterPro" id="IPR005762">
    <property type="entry name" value="MurD"/>
</dbReference>
<dbReference type="PANTHER" id="PTHR43692:SF1">
    <property type="entry name" value="UDP-N-ACETYLMURAMOYLALANINE--D-GLUTAMATE LIGASE"/>
    <property type="match status" value="1"/>
</dbReference>
<feature type="binding site" evidence="7">
    <location>
        <begin position="118"/>
        <end position="124"/>
    </location>
    <ligand>
        <name>ATP</name>
        <dbReference type="ChEBI" id="CHEBI:30616"/>
    </ligand>
</feature>
<keyword evidence="3 7" id="KW-0963">Cytoplasm</keyword>
<keyword evidence="7 8" id="KW-0961">Cell wall biogenesis/degradation</keyword>